<feature type="region of interest" description="Disordered" evidence="9">
    <location>
        <begin position="144"/>
        <end position="173"/>
    </location>
</feature>
<feature type="compositionally biased region" description="Basic and acidic residues" evidence="9">
    <location>
        <begin position="331"/>
        <end position="343"/>
    </location>
</feature>
<keyword evidence="5" id="KW-0255">Endonuclease</keyword>
<feature type="compositionally biased region" description="Basic and acidic residues" evidence="9">
    <location>
        <begin position="780"/>
        <end position="793"/>
    </location>
</feature>
<feature type="compositionally biased region" description="Polar residues" evidence="9">
    <location>
        <begin position="492"/>
        <end position="503"/>
    </location>
</feature>
<dbReference type="InterPro" id="IPR012337">
    <property type="entry name" value="RNaseH-like_sf"/>
</dbReference>
<dbReference type="Pfam" id="PF19259">
    <property type="entry name" value="Ty3_capsid"/>
    <property type="match status" value="1"/>
</dbReference>
<evidence type="ECO:0000256" key="8">
    <source>
        <dbReference type="PROSITE-ProRule" id="PRU00047"/>
    </source>
</evidence>
<feature type="domain" description="CCHC-type" evidence="10">
    <location>
        <begin position="812"/>
        <end position="826"/>
    </location>
</feature>
<feature type="compositionally biased region" description="Basic and acidic residues" evidence="9">
    <location>
        <begin position="350"/>
        <end position="371"/>
    </location>
</feature>
<feature type="compositionally biased region" description="Basic and acidic residues" evidence="9">
    <location>
        <begin position="865"/>
        <end position="885"/>
    </location>
</feature>
<dbReference type="InterPro" id="IPR041588">
    <property type="entry name" value="Integrase_H2C2"/>
</dbReference>
<dbReference type="FunFam" id="3.30.420.10:FF:000032">
    <property type="entry name" value="Retrovirus-related Pol polyprotein from transposon 297-like Protein"/>
    <property type="match status" value="1"/>
</dbReference>
<evidence type="ECO:0000256" key="1">
    <source>
        <dbReference type="ARBA" id="ARBA00012493"/>
    </source>
</evidence>
<feature type="compositionally biased region" description="Polar residues" evidence="9">
    <location>
        <begin position="1754"/>
        <end position="1824"/>
    </location>
</feature>
<organism evidence="13">
    <name type="scientific">Caenorhabditis brenneri</name>
    <name type="common">Nematode worm</name>
    <dbReference type="NCBI Taxonomy" id="135651"/>
    <lineage>
        <taxon>Eukaryota</taxon>
        <taxon>Metazoa</taxon>
        <taxon>Ecdysozoa</taxon>
        <taxon>Nematoda</taxon>
        <taxon>Chromadorea</taxon>
        <taxon>Rhabditida</taxon>
        <taxon>Rhabditina</taxon>
        <taxon>Rhabditomorpha</taxon>
        <taxon>Rhabditoidea</taxon>
        <taxon>Rhabditidae</taxon>
        <taxon>Peloderinae</taxon>
        <taxon>Caenorhabditis</taxon>
    </lineage>
</organism>
<keyword evidence="7" id="KW-0695">RNA-directed DNA polymerase</keyword>
<feature type="compositionally biased region" description="Polar residues" evidence="9">
    <location>
        <begin position="794"/>
        <end position="808"/>
    </location>
</feature>
<keyword evidence="3" id="KW-0548">Nucleotidyltransferase</keyword>
<reference evidence="13" key="1">
    <citation type="submission" date="2011-07" db="EMBL/GenBank/DDBJ databases">
        <authorList>
            <consortium name="Caenorhabditis brenneri Sequencing and Analysis Consortium"/>
            <person name="Wilson R.K."/>
        </authorList>
    </citation>
    <scope>NUCLEOTIDE SEQUENCE [LARGE SCALE GENOMIC DNA]</scope>
    <source>
        <strain evidence="13">PB2801</strain>
    </source>
</reference>
<proteinExistence type="predicted"/>
<feature type="compositionally biased region" description="Acidic residues" evidence="9">
    <location>
        <begin position="1504"/>
        <end position="1517"/>
    </location>
</feature>
<evidence type="ECO:0000256" key="3">
    <source>
        <dbReference type="ARBA" id="ARBA00022695"/>
    </source>
</evidence>
<keyword evidence="8" id="KW-0863">Zinc-finger</keyword>
<feature type="region of interest" description="Disordered" evidence="9">
    <location>
        <begin position="308"/>
        <end position="539"/>
    </location>
</feature>
<dbReference type="InterPro" id="IPR021109">
    <property type="entry name" value="Peptidase_aspartic_dom_sf"/>
</dbReference>
<evidence type="ECO:0000313" key="12">
    <source>
        <dbReference type="EMBL" id="EGT57862.1"/>
    </source>
</evidence>
<accession>G0MH75</accession>
<feature type="compositionally biased region" description="Basic and acidic residues" evidence="9">
    <location>
        <begin position="1545"/>
        <end position="1560"/>
    </location>
</feature>
<dbReference type="HOGENOM" id="CLU_247841_0_0_1"/>
<dbReference type="InterPro" id="IPR036397">
    <property type="entry name" value="RNaseH_sf"/>
</dbReference>
<dbReference type="GO" id="GO:0003676">
    <property type="term" value="F:nucleic acid binding"/>
    <property type="evidence" value="ECO:0007669"/>
    <property type="project" value="InterPro"/>
</dbReference>
<feature type="compositionally biased region" description="Polar residues" evidence="9">
    <location>
        <begin position="1673"/>
        <end position="1682"/>
    </location>
</feature>
<evidence type="ECO:0000256" key="5">
    <source>
        <dbReference type="ARBA" id="ARBA00022759"/>
    </source>
</evidence>
<dbReference type="InterPro" id="IPR001584">
    <property type="entry name" value="Integrase_cat-core"/>
</dbReference>
<dbReference type="PANTHER" id="PTHR37984">
    <property type="entry name" value="PROTEIN CBG26694"/>
    <property type="match status" value="1"/>
</dbReference>
<feature type="compositionally biased region" description="Polar residues" evidence="9">
    <location>
        <begin position="512"/>
        <end position="532"/>
    </location>
</feature>
<feature type="compositionally biased region" description="Basic and acidic residues" evidence="9">
    <location>
        <begin position="1569"/>
        <end position="1620"/>
    </location>
</feature>
<feature type="domain" description="Integrase catalytic" evidence="11">
    <location>
        <begin position="1173"/>
        <end position="1346"/>
    </location>
</feature>
<dbReference type="InterPro" id="IPR045358">
    <property type="entry name" value="Ty3_capsid"/>
</dbReference>
<dbReference type="Pfam" id="PF17921">
    <property type="entry name" value="Integrase_H2C2"/>
    <property type="match status" value="1"/>
</dbReference>
<evidence type="ECO:0000313" key="13">
    <source>
        <dbReference type="Proteomes" id="UP000008068"/>
    </source>
</evidence>
<evidence type="ECO:0000256" key="6">
    <source>
        <dbReference type="ARBA" id="ARBA00022801"/>
    </source>
</evidence>
<dbReference type="STRING" id="135651.G0MH75"/>
<dbReference type="InterPro" id="IPR001969">
    <property type="entry name" value="Aspartic_peptidase_AS"/>
</dbReference>
<dbReference type="InParanoid" id="G0MH75"/>
<dbReference type="PROSITE" id="PS50158">
    <property type="entry name" value="ZF_CCHC"/>
    <property type="match status" value="1"/>
</dbReference>
<evidence type="ECO:0000259" key="11">
    <source>
        <dbReference type="PROSITE" id="PS50994"/>
    </source>
</evidence>
<evidence type="ECO:0000259" key="10">
    <source>
        <dbReference type="PROSITE" id="PS50158"/>
    </source>
</evidence>
<protein>
    <recommendedName>
        <fullName evidence="1">RNA-directed DNA polymerase</fullName>
        <ecNumber evidence="1">2.7.7.49</ecNumber>
    </recommendedName>
</protein>
<feature type="region of interest" description="Disordered" evidence="9">
    <location>
        <begin position="1545"/>
        <end position="1641"/>
    </location>
</feature>
<dbReference type="SUPFAM" id="SSF53098">
    <property type="entry name" value="Ribonuclease H-like"/>
    <property type="match status" value="1"/>
</dbReference>
<evidence type="ECO:0000256" key="4">
    <source>
        <dbReference type="ARBA" id="ARBA00022722"/>
    </source>
</evidence>
<dbReference type="Gene3D" id="2.40.70.10">
    <property type="entry name" value="Acid Proteases"/>
    <property type="match status" value="1"/>
</dbReference>
<feature type="compositionally biased region" description="Polar residues" evidence="9">
    <location>
        <begin position="372"/>
        <end position="383"/>
    </location>
</feature>
<dbReference type="Pfam" id="PF00665">
    <property type="entry name" value="rve"/>
    <property type="match status" value="1"/>
</dbReference>
<feature type="region of interest" description="Disordered" evidence="9">
    <location>
        <begin position="555"/>
        <end position="575"/>
    </location>
</feature>
<feature type="region of interest" description="Disordered" evidence="9">
    <location>
        <begin position="772"/>
        <end position="808"/>
    </location>
</feature>
<feature type="compositionally biased region" description="Basic and acidic residues" evidence="9">
    <location>
        <begin position="1684"/>
        <end position="1699"/>
    </location>
</feature>
<dbReference type="PROSITE" id="PS50994">
    <property type="entry name" value="INTEGRASE"/>
    <property type="match status" value="1"/>
</dbReference>
<evidence type="ECO:0000256" key="2">
    <source>
        <dbReference type="ARBA" id="ARBA00022679"/>
    </source>
</evidence>
<name>G0MH75_CAEBE</name>
<dbReference type="GO" id="GO:0003964">
    <property type="term" value="F:RNA-directed DNA polymerase activity"/>
    <property type="evidence" value="ECO:0007669"/>
    <property type="project" value="UniProtKB-KW"/>
</dbReference>
<dbReference type="EC" id="2.7.7.49" evidence="1"/>
<keyword evidence="8" id="KW-0862">Zinc</keyword>
<dbReference type="CDD" id="cd00303">
    <property type="entry name" value="retropepsin_like"/>
    <property type="match status" value="1"/>
</dbReference>
<dbReference type="Proteomes" id="UP000008068">
    <property type="component" value="Unassembled WGS sequence"/>
</dbReference>
<feature type="region of interest" description="Disordered" evidence="9">
    <location>
        <begin position="1754"/>
        <end position="1826"/>
    </location>
</feature>
<keyword evidence="2" id="KW-0808">Transferase</keyword>
<dbReference type="Gene3D" id="1.10.340.70">
    <property type="match status" value="1"/>
</dbReference>
<feature type="compositionally biased region" description="Polar residues" evidence="9">
    <location>
        <begin position="404"/>
        <end position="450"/>
    </location>
</feature>
<dbReference type="InterPro" id="IPR001878">
    <property type="entry name" value="Znf_CCHC"/>
</dbReference>
<dbReference type="EMBL" id="GL379794">
    <property type="protein sequence ID" value="EGT57862.1"/>
    <property type="molecule type" value="Genomic_DNA"/>
</dbReference>
<feature type="region of interest" description="Disordered" evidence="9">
    <location>
        <begin position="1673"/>
        <end position="1734"/>
    </location>
</feature>
<feature type="region of interest" description="Disordered" evidence="9">
    <location>
        <begin position="832"/>
        <end position="885"/>
    </location>
</feature>
<dbReference type="PANTHER" id="PTHR37984:SF15">
    <property type="entry name" value="INTEGRASE CATALYTIC DOMAIN-CONTAINING PROTEIN"/>
    <property type="match status" value="1"/>
</dbReference>
<dbReference type="GO" id="GO:0015074">
    <property type="term" value="P:DNA integration"/>
    <property type="evidence" value="ECO:0007669"/>
    <property type="project" value="InterPro"/>
</dbReference>
<dbReference type="GO" id="GO:0008270">
    <property type="term" value="F:zinc ion binding"/>
    <property type="evidence" value="ECO:0007669"/>
    <property type="project" value="UniProtKB-KW"/>
</dbReference>
<feature type="compositionally biased region" description="Basic and acidic residues" evidence="9">
    <location>
        <begin position="832"/>
        <end position="857"/>
    </location>
</feature>
<evidence type="ECO:0000256" key="9">
    <source>
        <dbReference type="SAM" id="MobiDB-lite"/>
    </source>
</evidence>
<feature type="compositionally biased region" description="Pro residues" evidence="9">
    <location>
        <begin position="156"/>
        <end position="165"/>
    </location>
</feature>
<dbReference type="PROSITE" id="PS00141">
    <property type="entry name" value="ASP_PROTEASE"/>
    <property type="match status" value="1"/>
</dbReference>
<evidence type="ECO:0000256" key="7">
    <source>
        <dbReference type="ARBA" id="ARBA00022918"/>
    </source>
</evidence>
<dbReference type="eggNOG" id="KOG0017">
    <property type="taxonomic scope" value="Eukaryota"/>
</dbReference>
<dbReference type="GO" id="GO:0006508">
    <property type="term" value="P:proteolysis"/>
    <property type="evidence" value="ECO:0007669"/>
    <property type="project" value="InterPro"/>
</dbReference>
<dbReference type="Gene3D" id="3.30.420.10">
    <property type="entry name" value="Ribonuclease H-like superfamily/Ribonuclease H"/>
    <property type="match status" value="1"/>
</dbReference>
<keyword evidence="8" id="KW-0479">Metal-binding</keyword>
<dbReference type="SUPFAM" id="SSF50630">
    <property type="entry name" value="Acid proteases"/>
    <property type="match status" value="1"/>
</dbReference>
<dbReference type="GO" id="GO:0004519">
    <property type="term" value="F:endonuclease activity"/>
    <property type="evidence" value="ECO:0007669"/>
    <property type="project" value="UniProtKB-KW"/>
</dbReference>
<feature type="region of interest" description="Disordered" evidence="9">
    <location>
        <begin position="1475"/>
        <end position="1527"/>
    </location>
</feature>
<keyword evidence="4" id="KW-0540">Nuclease</keyword>
<dbReference type="GO" id="GO:0004190">
    <property type="term" value="F:aspartic-type endopeptidase activity"/>
    <property type="evidence" value="ECO:0007669"/>
    <property type="project" value="InterPro"/>
</dbReference>
<feature type="compositionally biased region" description="Polar residues" evidence="9">
    <location>
        <begin position="309"/>
        <end position="330"/>
    </location>
</feature>
<dbReference type="OrthoDB" id="425619at2759"/>
<sequence>MTDGRIMIEKNTNDSFGEQLTENIRLRTVGQSSQKNPISRLAEQARRTINTLENLTSLLESKHRSTEQVLRETGAIFKESMRKVKSAFIAIMQSLTGSSDSNNEQLESFGRDPVVNIDGSIEKAGEKRGGQGGCDLHKLGMASQSEASNNLTTPSSAPPVTPSPPNASATSAEDTVAYMKEHEPKEDGTGNSVKQIVREGALDSLARIKHTFKTQSGADSAREHGQSDVVQNESGGIDMAKSRGEDHNSSSTSPKLVTAIAIREDALEGMDPGIHGEPKTPIDVAHSQPALNREAVAASRVFEMHPTQHRGSNQGQIATGTIKTQSTSLAHKTDVINKLKTPEESPTDAGKQRNPDEHIIVRIANGEEKRNVSTSSGNESTPTHIDDVVNPATQHGDKHVLQKPPTQEQRGGASNQHISFGSQSLNTRSSKPAVESTTQKIDNPIQTENQRSPKKADKQDRDEKNPISQHDNPIVNNSEASKANAKKARIFTTPSADQNNQSNEEAKDQRSSKGSTGSVSHTTTPVDTTRNTEQLHDLPVAATTEIASGMATCASATSNMGNGKQPTKPTKPTESQPQVMVIDYIQSSFKLGTLQPFTGVVTDPYFSDWIRKYKNQIAASGEQDTEEPAKVSKFLTHLDGRALDRAEDFKAANPDITLEQLISKLRDYFEHKTYQMQAREQLHAIQQGKHEKIEDYHDRLTKLVKLSFGHDLDAKEQDYVKERFINGLLPVVGALVATREAHTLEEAYNSAIVLQPFANKLKDITSDTTETKETVLNIGKHTDEKDSREERQQKSNLSSRTHKSSTPFVNSKCYHCQKVGHITKYCFDKHGRKEAERRMRRDNVKTSKPRKPAEKHNQHGAAAQVKDRGAKRTSEVKQLDSKTDDTDAQIPIRANGMSTVALIDTGASITAAGSQHCASLGVTKLDQQGTGCATVFGNNSVTFIGSALVTITIGSRKYKHRVHFTDGPCTPDSYMLIIGRDLMKRMPLVSFDINKSKLYIGNEVFPLGVKKSTTRTSPAMVNQIAAKKDITQVPTCMVIQAGPEVFTAHGSSKGLSLAKAQEKDPEIQRVKRFLEDPSSTEDLPEHWISIAHLLEVSEHGTLMINFIETGQKTIVPEQLKKTIYKSFHENAASGGHLFWKKSLEKAQRRYYWPNMQKNFFEWTRQCLPCQRRRSVHPSARELQAIVCTTAVFEKVGLDLTGPLRESSRGNKYYINVVDWFTKYVISVPVKDATTDTVTRVLLEEVILKYGTPAQLISDNASGFTSGEFNNFKTLLKLEHHFSIPHHSRGNGATERTFRTFHSMVGKYINCKHDNWDTILPCVTFAYNSAVHSTTGESPFYLMFGRDPVFTIDRMLNDPPTDEGDDYAYTGNWRECITSTLRKAWKSAEDHSRLAQLAYQKSANKGALGSGIRLGDRVLIKNYKSKVGQSRKLVQPYIEGFRVIEMSSSKNSRGEVVIQQISDPTVTKRVHLNQIKKHYVAEEEPRKKKDAKKTKQPTQATPAETTEEASADVDEEEASTPLEILKPTQDVPTLPLKLKEIKEIRKNKAAKDKQIKQDKLVKQVKQNKQVKKDKQKLKEDKQTKQDKQVKQDKQDKPAKPAKADPPAKEEPTGRRNPERQRRAPARYLRSTQRRRNQENFSNRFRHVLDDSITQQAPKSRTILGFNTNSSLSFAQDQPYTGLQSDPKDKDTDNTTSRQERSLIALTKVQAEPQETSNVRPQGPKNKPRHIQSNGTDTSLVTHLKQHHKLKEIINNAQKDSKSNVNPQGEQHQTIKSRTTSATGIQHQSQTYHLRSANAYTAKSLSRTPTSSSRQDSQSQPTTVKTLTPVYKEGQQVYSIQPKLSSYQAKLSSHEPSHLS</sequence>
<keyword evidence="6" id="KW-0378">Hydrolase</keyword>
<dbReference type="InterPro" id="IPR050951">
    <property type="entry name" value="Retrovirus_Pol_polyprotein"/>
</dbReference>
<keyword evidence="13" id="KW-1185">Reference proteome</keyword>
<feature type="compositionally biased region" description="Basic and acidic residues" evidence="9">
    <location>
        <begin position="454"/>
        <end position="465"/>
    </location>
</feature>
<gene>
    <name evidence="12" type="ORF">CAEBREN_22792</name>
</gene>
<feature type="compositionally biased region" description="Polar residues" evidence="9">
    <location>
        <begin position="466"/>
        <end position="475"/>
    </location>
</feature>